<proteinExistence type="predicted"/>
<evidence type="ECO:0000256" key="1">
    <source>
        <dbReference type="SAM" id="MobiDB-lite"/>
    </source>
</evidence>
<keyword evidence="3" id="KW-1185">Reference proteome</keyword>
<evidence type="ECO:0000313" key="3">
    <source>
        <dbReference type="Proteomes" id="UP000095347"/>
    </source>
</evidence>
<feature type="region of interest" description="Disordered" evidence="1">
    <location>
        <begin position="19"/>
        <end position="62"/>
    </location>
</feature>
<name>A0A1E5Q3L4_9PROT</name>
<protein>
    <submittedName>
        <fullName evidence="2">Uncharacterized protein</fullName>
    </submittedName>
</protein>
<dbReference type="EMBL" id="MCGG01000089">
    <property type="protein sequence ID" value="OEJ63643.1"/>
    <property type="molecule type" value="Genomic_DNA"/>
</dbReference>
<evidence type="ECO:0000313" key="2">
    <source>
        <dbReference type="EMBL" id="OEJ63643.1"/>
    </source>
</evidence>
<accession>A0A1E5Q3L4</accession>
<sequence length="62" mass="6968">MPLSTDHALMSYWDIIKRGSPRKSAGEPKVRRRCKTQDGDQFDGIGQRKRVKPPQKGDNGAT</sequence>
<reference evidence="3" key="1">
    <citation type="submission" date="2016-07" db="EMBL/GenBank/DDBJ databases">
        <authorList>
            <person name="Florea S."/>
            <person name="Webb J.S."/>
            <person name="Jaromczyk J."/>
            <person name="Schardl C.L."/>
        </authorList>
    </citation>
    <scope>NUCLEOTIDE SEQUENCE [LARGE SCALE GENOMIC DNA]</scope>
    <source>
        <strain evidence="3">MV-1</strain>
    </source>
</reference>
<comment type="caution">
    <text evidence="2">The sequence shown here is derived from an EMBL/GenBank/DDBJ whole genome shotgun (WGS) entry which is preliminary data.</text>
</comment>
<gene>
    <name evidence="2" type="ORF">BEN30_01685</name>
</gene>
<dbReference type="AlphaFoldDB" id="A0A1E5Q3L4"/>
<dbReference type="Proteomes" id="UP000095347">
    <property type="component" value="Unassembled WGS sequence"/>
</dbReference>
<organism evidence="2 3">
    <name type="scientific">Magnetovibrio blakemorei</name>
    <dbReference type="NCBI Taxonomy" id="28181"/>
    <lineage>
        <taxon>Bacteria</taxon>
        <taxon>Pseudomonadati</taxon>
        <taxon>Pseudomonadota</taxon>
        <taxon>Alphaproteobacteria</taxon>
        <taxon>Rhodospirillales</taxon>
        <taxon>Magnetovibrionaceae</taxon>
        <taxon>Magnetovibrio</taxon>
    </lineage>
</organism>